<gene>
    <name evidence="5" type="ORF">QN277_028639</name>
</gene>
<keyword evidence="2" id="KW-0808">Transferase</keyword>
<evidence type="ECO:0000313" key="5">
    <source>
        <dbReference type="EMBL" id="KAK4263187.1"/>
    </source>
</evidence>
<comment type="caution">
    <text evidence="5">The sequence shown here is derived from an EMBL/GenBank/DDBJ whole genome shotgun (WGS) entry which is preliminary data.</text>
</comment>
<reference evidence="5" key="1">
    <citation type="submission" date="2023-10" db="EMBL/GenBank/DDBJ databases">
        <title>Chromosome-level genome of the transformable northern wattle, Acacia crassicarpa.</title>
        <authorList>
            <person name="Massaro I."/>
            <person name="Sinha N.R."/>
            <person name="Poethig S."/>
            <person name="Leichty A.R."/>
        </authorList>
    </citation>
    <scope>NUCLEOTIDE SEQUENCE</scope>
    <source>
        <strain evidence="5">Acra3RX</strain>
        <tissue evidence="5">Leaf</tissue>
    </source>
</reference>
<evidence type="ECO:0000256" key="1">
    <source>
        <dbReference type="ARBA" id="ARBA00022603"/>
    </source>
</evidence>
<dbReference type="Gene3D" id="1.10.1200.270">
    <property type="entry name" value="Methyltransferase, alpha-helical capping domain"/>
    <property type="match status" value="1"/>
</dbReference>
<keyword evidence="4" id="KW-0460">Magnesium</keyword>
<proteinExistence type="predicted"/>
<dbReference type="GO" id="GO:0046872">
    <property type="term" value="F:metal ion binding"/>
    <property type="evidence" value="ECO:0007669"/>
    <property type="project" value="UniProtKB-KW"/>
</dbReference>
<dbReference type="EMBL" id="JAWXYG010000009">
    <property type="protein sequence ID" value="KAK4263187.1"/>
    <property type="molecule type" value="Genomic_DNA"/>
</dbReference>
<name>A0AAE1J3I1_9FABA</name>
<organism evidence="5 6">
    <name type="scientific">Acacia crassicarpa</name>
    <name type="common">northern wattle</name>
    <dbReference type="NCBI Taxonomy" id="499986"/>
    <lineage>
        <taxon>Eukaryota</taxon>
        <taxon>Viridiplantae</taxon>
        <taxon>Streptophyta</taxon>
        <taxon>Embryophyta</taxon>
        <taxon>Tracheophyta</taxon>
        <taxon>Spermatophyta</taxon>
        <taxon>Magnoliopsida</taxon>
        <taxon>eudicotyledons</taxon>
        <taxon>Gunneridae</taxon>
        <taxon>Pentapetalae</taxon>
        <taxon>rosids</taxon>
        <taxon>fabids</taxon>
        <taxon>Fabales</taxon>
        <taxon>Fabaceae</taxon>
        <taxon>Caesalpinioideae</taxon>
        <taxon>mimosoid clade</taxon>
        <taxon>Acacieae</taxon>
        <taxon>Acacia</taxon>
    </lineage>
</organism>
<evidence type="ECO:0000256" key="3">
    <source>
        <dbReference type="ARBA" id="ARBA00022723"/>
    </source>
</evidence>
<dbReference type="InterPro" id="IPR005299">
    <property type="entry name" value="MeTrfase_7"/>
</dbReference>
<dbReference type="SUPFAM" id="SSF53335">
    <property type="entry name" value="S-adenosyl-L-methionine-dependent methyltransferases"/>
    <property type="match status" value="1"/>
</dbReference>
<dbReference type="Proteomes" id="UP001293593">
    <property type="component" value="Unassembled WGS sequence"/>
</dbReference>
<accession>A0AAE1J3I1</accession>
<dbReference type="Gene3D" id="3.40.50.150">
    <property type="entry name" value="Vaccinia Virus protein VP39"/>
    <property type="match status" value="1"/>
</dbReference>
<keyword evidence="3" id="KW-0479">Metal-binding</keyword>
<keyword evidence="6" id="KW-1185">Reference proteome</keyword>
<sequence>MRKDVAQVLQMKGGTTETSYSNNSSYQKKVISSTKLIREEAIACFCREKIIPKTLAVADLGCSSGPNTLFVIYEFIETLEKICRDLHHESPEYIIFLTDLPSNDFNTIFKSLESFQQKLSNNNGNKNGPCYITGVPGSFYDRILPSKSLHFVHSANSLHWMSQVPEGVENNKGNVCMTNTSPSNVCDAYYHQFQRDFSLFLKCRAQELVEGGHMVLTLLGRGSNNDPSLNKSCHIWDIVTEALNDMVLEGKIKEDEMDSFNVPFYTPSSSELKLEVEKEGSFTINHLEAFEISWEAAYDERRYNDSKEYQIAQFVRAVSEPLLVSHFGEALMDTLFLHCQRILAGHMSKGNLAHVSLSISLTRIS</sequence>
<dbReference type="InterPro" id="IPR042086">
    <property type="entry name" value="MeTrfase_capping"/>
</dbReference>
<dbReference type="InterPro" id="IPR029063">
    <property type="entry name" value="SAM-dependent_MTases_sf"/>
</dbReference>
<keyword evidence="1" id="KW-0489">Methyltransferase</keyword>
<dbReference type="AlphaFoldDB" id="A0AAE1J3I1"/>
<evidence type="ECO:0000256" key="2">
    <source>
        <dbReference type="ARBA" id="ARBA00022679"/>
    </source>
</evidence>
<dbReference type="GO" id="GO:0008168">
    <property type="term" value="F:methyltransferase activity"/>
    <property type="evidence" value="ECO:0007669"/>
    <property type="project" value="UniProtKB-KW"/>
</dbReference>
<dbReference type="Pfam" id="PF03492">
    <property type="entry name" value="Methyltransf_7"/>
    <property type="match status" value="1"/>
</dbReference>
<evidence type="ECO:0000256" key="4">
    <source>
        <dbReference type="ARBA" id="ARBA00022842"/>
    </source>
</evidence>
<evidence type="ECO:0000313" key="6">
    <source>
        <dbReference type="Proteomes" id="UP001293593"/>
    </source>
</evidence>
<dbReference type="PANTHER" id="PTHR31009">
    <property type="entry name" value="S-ADENOSYL-L-METHIONINE:CARBOXYL METHYLTRANSFERASE FAMILY PROTEIN"/>
    <property type="match status" value="1"/>
</dbReference>
<dbReference type="GO" id="GO:0032259">
    <property type="term" value="P:methylation"/>
    <property type="evidence" value="ECO:0007669"/>
    <property type="project" value="UniProtKB-KW"/>
</dbReference>
<protein>
    <submittedName>
        <fullName evidence="5">Uncharacterized protein</fullName>
    </submittedName>
</protein>